<feature type="region of interest" description="Disordered" evidence="1">
    <location>
        <begin position="1"/>
        <end position="36"/>
    </location>
</feature>
<reference evidence="3" key="1">
    <citation type="submission" date="2023-07" db="EMBL/GenBank/DDBJ databases">
        <title>Molecular identification of indigenous halophilic bacteria isolated from red sea cost, biodegradation of synthetic dyes and assessment of degraded metabolite toxicity.</title>
        <authorList>
            <person name="Chaieb K."/>
            <person name="Altayb H.N."/>
        </authorList>
    </citation>
    <scope>NUCLEOTIDE SEQUENCE [LARGE SCALE GENOMIC DNA]</scope>
    <source>
        <strain evidence="3">K20</strain>
    </source>
</reference>
<sequence length="109" mass="11741">MPFTVSNNEQTMNSLYNNDTHSSHSGNNAGTSSDELLEQLGQRASEMQQQNMQALQVTDRAIAQSVIQQSLAQSEKAFVDTANTIANGYVDSANKANNANTQSGKGINF</sequence>
<gene>
    <name evidence="2" type="ORF">LDJ79_12540</name>
</gene>
<name>A0ABS7YMP8_9VIBR</name>
<evidence type="ECO:0000313" key="3">
    <source>
        <dbReference type="Proteomes" id="UP001199044"/>
    </source>
</evidence>
<evidence type="ECO:0000256" key="1">
    <source>
        <dbReference type="SAM" id="MobiDB-lite"/>
    </source>
</evidence>
<dbReference type="EMBL" id="JAIWIU010000077">
    <property type="protein sequence ID" value="MCA2016945.1"/>
    <property type="molecule type" value="Genomic_DNA"/>
</dbReference>
<dbReference type="Proteomes" id="UP001199044">
    <property type="component" value="Unassembled WGS sequence"/>
</dbReference>
<protein>
    <submittedName>
        <fullName evidence="2">Uncharacterized protein</fullName>
    </submittedName>
</protein>
<proteinExistence type="predicted"/>
<organism evidence="2 3">
    <name type="scientific">Vibrio tritonius</name>
    <dbReference type="NCBI Taxonomy" id="1435069"/>
    <lineage>
        <taxon>Bacteria</taxon>
        <taxon>Pseudomonadati</taxon>
        <taxon>Pseudomonadota</taxon>
        <taxon>Gammaproteobacteria</taxon>
        <taxon>Vibrionales</taxon>
        <taxon>Vibrionaceae</taxon>
        <taxon>Vibrio</taxon>
    </lineage>
</organism>
<evidence type="ECO:0000313" key="2">
    <source>
        <dbReference type="EMBL" id="MCA2016945.1"/>
    </source>
</evidence>
<comment type="caution">
    <text evidence="2">The sequence shown here is derived from an EMBL/GenBank/DDBJ whole genome shotgun (WGS) entry which is preliminary data.</text>
</comment>
<dbReference type="RefSeq" id="WP_068714621.1">
    <property type="nucleotide sequence ID" value="NZ_AP014635.1"/>
</dbReference>
<accession>A0ABS7YMP8</accession>
<feature type="compositionally biased region" description="Polar residues" evidence="1">
    <location>
        <begin position="1"/>
        <end position="34"/>
    </location>
</feature>
<keyword evidence="3" id="KW-1185">Reference proteome</keyword>